<reference evidence="2" key="1">
    <citation type="journal article" date="2020" name="Stud. Mycol.">
        <title>101 Dothideomycetes genomes: a test case for predicting lifestyles and emergence of pathogens.</title>
        <authorList>
            <person name="Haridas S."/>
            <person name="Albert R."/>
            <person name="Binder M."/>
            <person name="Bloem J."/>
            <person name="Labutti K."/>
            <person name="Salamov A."/>
            <person name="Andreopoulos B."/>
            <person name="Baker S."/>
            <person name="Barry K."/>
            <person name="Bills G."/>
            <person name="Bluhm B."/>
            <person name="Cannon C."/>
            <person name="Castanera R."/>
            <person name="Culley D."/>
            <person name="Daum C."/>
            <person name="Ezra D."/>
            <person name="Gonzalez J."/>
            <person name="Henrissat B."/>
            <person name="Kuo A."/>
            <person name="Liang C."/>
            <person name="Lipzen A."/>
            <person name="Lutzoni F."/>
            <person name="Magnuson J."/>
            <person name="Mondo S."/>
            <person name="Nolan M."/>
            <person name="Ohm R."/>
            <person name="Pangilinan J."/>
            <person name="Park H.-J."/>
            <person name="Ramirez L."/>
            <person name="Alfaro M."/>
            <person name="Sun H."/>
            <person name="Tritt A."/>
            <person name="Yoshinaga Y."/>
            <person name="Zwiers L.-H."/>
            <person name="Turgeon B."/>
            <person name="Goodwin S."/>
            <person name="Spatafora J."/>
            <person name="Crous P."/>
            <person name="Grigoriev I."/>
        </authorList>
    </citation>
    <scope>NUCLEOTIDE SEQUENCE</scope>
    <source>
        <strain evidence="2">CBS 480.64</strain>
    </source>
</reference>
<organism evidence="2 3">
    <name type="scientific">Piedraia hortae CBS 480.64</name>
    <dbReference type="NCBI Taxonomy" id="1314780"/>
    <lineage>
        <taxon>Eukaryota</taxon>
        <taxon>Fungi</taxon>
        <taxon>Dikarya</taxon>
        <taxon>Ascomycota</taxon>
        <taxon>Pezizomycotina</taxon>
        <taxon>Dothideomycetes</taxon>
        <taxon>Dothideomycetidae</taxon>
        <taxon>Capnodiales</taxon>
        <taxon>Piedraiaceae</taxon>
        <taxon>Piedraia</taxon>
    </lineage>
</organism>
<evidence type="ECO:0000313" key="3">
    <source>
        <dbReference type="Proteomes" id="UP000799421"/>
    </source>
</evidence>
<sequence>MNKDRSHRRRRRSASPRQAPIPHGCYPLRQRDLATHRAIFTEYLRIHKDLDLSCLSDDEAKGRWKSFTNKWNSGSLAEGWYLWSEPPSSSTQNTEPACNPTNHYEDEEDEYGPAAPTHEPPPRDKTLATLRKDLKAERKVDKARFEELNPRAPPGSRERFLEKKRETAAANKSFRERNDDPTHEIADKDLMGDNGDEKEEIRKRLEKEQRQKSEREMKREEVLRAREAEREERLAKYRAKEEKTMEMLMELARKRFG</sequence>
<dbReference type="EMBL" id="MU005995">
    <property type="protein sequence ID" value="KAF2859295.1"/>
    <property type="molecule type" value="Genomic_DNA"/>
</dbReference>
<dbReference type="PANTHER" id="PTHR34117">
    <property type="entry name" value="STYLE CELL-CYCLE INHIBITOR 1"/>
    <property type="match status" value="1"/>
</dbReference>
<keyword evidence="3" id="KW-1185">Reference proteome</keyword>
<dbReference type="OrthoDB" id="2139939at2759"/>
<feature type="region of interest" description="Disordered" evidence="1">
    <location>
        <begin position="1"/>
        <end position="24"/>
    </location>
</feature>
<evidence type="ECO:0000313" key="2">
    <source>
        <dbReference type="EMBL" id="KAF2859295.1"/>
    </source>
</evidence>
<dbReference type="Proteomes" id="UP000799421">
    <property type="component" value="Unassembled WGS sequence"/>
</dbReference>
<dbReference type="PANTHER" id="PTHR34117:SF1">
    <property type="entry name" value="STYLE CELL-CYCLE INHIBITOR 1"/>
    <property type="match status" value="1"/>
</dbReference>
<name>A0A6A7BX50_9PEZI</name>
<feature type="region of interest" description="Disordered" evidence="1">
    <location>
        <begin position="86"/>
        <end position="221"/>
    </location>
</feature>
<feature type="compositionally biased region" description="Basic residues" evidence="1">
    <location>
        <begin position="1"/>
        <end position="14"/>
    </location>
</feature>
<feature type="compositionally biased region" description="Basic and acidic residues" evidence="1">
    <location>
        <begin position="156"/>
        <end position="191"/>
    </location>
</feature>
<evidence type="ECO:0000256" key="1">
    <source>
        <dbReference type="SAM" id="MobiDB-lite"/>
    </source>
</evidence>
<feature type="compositionally biased region" description="Basic and acidic residues" evidence="1">
    <location>
        <begin position="199"/>
        <end position="221"/>
    </location>
</feature>
<accession>A0A6A7BX50</accession>
<feature type="non-terminal residue" evidence="2">
    <location>
        <position position="1"/>
    </location>
</feature>
<feature type="compositionally biased region" description="Basic and acidic residues" evidence="1">
    <location>
        <begin position="120"/>
        <end position="149"/>
    </location>
</feature>
<gene>
    <name evidence="2" type="ORF">K470DRAFT_259052</name>
</gene>
<proteinExistence type="predicted"/>
<dbReference type="AlphaFoldDB" id="A0A6A7BX50"/>
<dbReference type="InterPro" id="IPR044688">
    <property type="entry name" value="SCI-1-like"/>
</dbReference>
<feature type="compositionally biased region" description="Polar residues" evidence="1">
    <location>
        <begin position="86"/>
        <end position="102"/>
    </location>
</feature>
<protein>
    <submittedName>
        <fullName evidence="2">Uncharacterized protein</fullName>
    </submittedName>
</protein>